<dbReference type="InterPro" id="IPR051532">
    <property type="entry name" value="Ester_Hydrolysis_Enzymes"/>
</dbReference>
<dbReference type="Proteomes" id="UP000637383">
    <property type="component" value="Unassembled WGS sequence"/>
</dbReference>
<evidence type="ECO:0000256" key="1">
    <source>
        <dbReference type="SAM" id="Phobius"/>
    </source>
</evidence>
<proteinExistence type="predicted"/>
<evidence type="ECO:0000313" key="4">
    <source>
        <dbReference type="Proteomes" id="UP000637383"/>
    </source>
</evidence>
<sequence>MSTSAKTFPIWAFFSLLTNGILLLAVVLLIWQQQKLTAFFGGVITSPEQINVNNSPPVVTPDLGRRHQLTYEQWVDILKQEAKVAADRHPAHLTILAGDSLSLWFPTELLPEGKNWLNQGISGETSHGLLKRLDIFDRTQPEVIFVMIGINDLIRGTRDEVILDNHQRIMSYLRRVHPTAEIVVQSILPHGGEQATWQGRDKLLAITNNRIRRLNERLQSISAKKGVKFLDLYPLFTNTQGNLRQEFTTDGLHLNREGYIVWRSALQIYSNIELKPELQRISGKDKK</sequence>
<dbReference type="CDD" id="cd01828">
    <property type="entry name" value="sialate_O-acetylesterase_like2"/>
    <property type="match status" value="1"/>
</dbReference>
<dbReference type="InterPro" id="IPR013830">
    <property type="entry name" value="SGNH_hydro"/>
</dbReference>
<keyword evidence="4" id="KW-1185">Reference proteome</keyword>
<feature type="domain" description="SGNH hydrolase-type esterase" evidence="2">
    <location>
        <begin position="113"/>
        <end position="259"/>
    </location>
</feature>
<name>A0ABR8KCR2_9NOSO</name>
<dbReference type="Pfam" id="PF13472">
    <property type="entry name" value="Lipase_GDSL_2"/>
    <property type="match status" value="1"/>
</dbReference>
<dbReference type="InterPro" id="IPR036514">
    <property type="entry name" value="SGNH_hydro_sf"/>
</dbReference>
<dbReference type="PANTHER" id="PTHR30383:SF5">
    <property type="entry name" value="SGNH HYDROLASE-TYPE ESTERASE DOMAIN-CONTAINING PROTEIN"/>
    <property type="match status" value="1"/>
</dbReference>
<reference evidence="3 4" key="1">
    <citation type="journal article" date="2020" name="ISME J.">
        <title>Comparative genomics reveals insights into cyanobacterial evolution and habitat adaptation.</title>
        <authorList>
            <person name="Chen M.Y."/>
            <person name="Teng W.K."/>
            <person name="Zhao L."/>
            <person name="Hu C.X."/>
            <person name="Zhou Y.K."/>
            <person name="Han B.P."/>
            <person name="Song L.R."/>
            <person name="Shu W.S."/>
        </authorList>
    </citation>
    <scope>NUCLEOTIDE SEQUENCE [LARGE SCALE GENOMIC DNA]</scope>
    <source>
        <strain evidence="3 4">FACHB-159</strain>
    </source>
</reference>
<organism evidence="3 4">
    <name type="scientific">Nostoc paludosum FACHB-159</name>
    <dbReference type="NCBI Taxonomy" id="2692908"/>
    <lineage>
        <taxon>Bacteria</taxon>
        <taxon>Bacillati</taxon>
        <taxon>Cyanobacteriota</taxon>
        <taxon>Cyanophyceae</taxon>
        <taxon>Nostocales</taxon>
        <taxon>Nostocaceae</taxon>
        <taxon>Nostoc</taxon>
    </lineage>
</organism>
<comment type="caution">
    <text evidence="3">The sequence shown here is derived from an EMBL/GenBank/DDBJ whole genome shotgun (WGS) entry which is preliminary data.</text>
</comment>
<keyword evidence="1" id="KW-0472">Membrane</keyword>
<dbReference type="SUPFAM" id="SSF52266">
    <property type="entry name" value="SGNH hydrolase"/>
    <property type="match status" value="1"/>
</dbReference>
<keyword evidence="1" id="KW-1133">Transmembrane helix</keyword>
<keyword evidence="1" id="KW-0812">Transmembrane</keyword>
<evidence type="ECO:0000313" key="3">
    <source>
        <dbReference type="EMBL" id="MBD2736576.1"/>
    </source>
</evidence>
<dbReference type="RefSeq" id="WP_190957194.1">
    <property type="nucleotide sequence ID" value="NZ_JACJTU010000022.1"/>
</dbReference>
<evidence type="ECO:0000259" key="2">
    <source>
        <dbReference type="Pfam" id="PF13472"/>
    </source>
</evidence>
<feature type="transmembrane region" description="Helical" evidence="1">
    <location>
        <begin position="12"/>
        <end position="31"/>
    </location>
</feature>
<gene>
    <name evidence="3" type="ORF">H6H03_22245</name>
</gene>
<protein>
    <submittedName>
        <fullName evidence="3">G-D-S-L family lipolytic protein</fullName>
    </submittedName>
</protein>
<dbReference type="PANTHER" id="PTHR30383">
    <property type="entry name" value="THIOESTERASE 1/PROTEASE 1/LYSOPHOSPHOLIPASE L1"/>
    <property type="match status" value="1"/>
</dbReference>
<accession>A0ABR8KCR2</accession>
<dbReference type="EMBL" id="JACJTU010000022">
    <property type="protein sequence ID" value="MBD2736576.1"/>
    <property type="molecule type" value="Genomic_DNA"/>
</dbReference>
<dbReference type="Gene3D" id="3.40.50.1110">
    <property type="entry name" value="SGNH hydrolase"/>
    <property type="match status" value="1"/>
</dbReference>